<evidence type="ECO:0000256" key="9">
    <source>
        <dbReference type="ARBA" id="ARBA00023049"/>
    </source>
</evidence>
<comment type="cofactor">
    <cofactor evidence="1">
        <name>Zn(2+)</name>
        <dbReference type="ChEBI" id="CHEBI:29105"/>
    </cofactor>
</comment>
<evidence type="ECO:0000256" key="6">
    <source>
        <dbReference type="ARBA" id="ARBA00022801"/>
    </source>
</evidence>
<evidence type="ECO:0000256" key="3">
    <source>
        <dbReference type="ARBA" id="ARBA00007931"/>
    </source>
</evidence>
<feature type="transmembrane region" description="Helical" evidence="12">
    <location>
        <begin position="136"/>
        <end position="163"/>
    </location>
</feature>
<dbReference type="Pfam" id="PF02163">
    <property type="entry name" value="Peptidase_M50"/>
    <property type="match status" value="1"/>
</dbReference>
<dbReference type="SUPFAM" id="SSF50156">
    <property type="entry name" value="PDZ domain-like"/>
    <property type="match status" value="1"/>
</dbReference>
<dbReference type="InterPro" id="IPR008915">
    <property type="entry name" value="Peptidase_M50"/>
</dbReference>
<reference evidence="14" key="2">
    <citation type="journal article" date="2021" name="PeerJ">
        <title>Extensive microbial diversity within the chicken gut microbiome revealed by metagenomics and culture.</title>
        <authorList>
            <person name="Gilroy R."/>
            <person name="Ravi A."/>
            <person name="Getino M."/>
            <person name="Pursley I."/>
            <person name="Horton D.L."/>
            <person name="Alikhan N.F."/>
            <person name="Baker D."/>
            <person name="Gharbi K."/>
            <person name="Hall N."/>
            <person name="Watson M."/>
            <person name="Adriaenssens E.M."/>
            <person name="Foster-Nyarko E."/>
            <person name="Jarju S."/>
            <person name="Secka A."/>
            <person name="Antonio M."/>
            <person name="Oren A."/>
            <person name="Chaudhuri R.R."/>
            <person name="La Ragione R."/>
            <person name="Hildebrand F."/>
            <person name="Pallen M.J."/>
        </authorList>
    </citation>
    <scope>NUCLEOTIDE SEQUENCE</scope>
    <source>
        <strain evidence="14">CHK180-2868</strain>
    </source>
</reference>
<dbReference type="Proteomes" id="UP000824250">
    <property type="component" value="Unassembled WGS sequence"/>
</dbReference>
<keyword evidence="10 12" id="KW-0472">Membrane</keyword>
<dbReference type="AlphaFoldDB" id="A0A9D1A4V8"/>
<comment type="caution">
    <text evidence="14">The sequence shown here is derived from an EMBL/GenBank/DDBJ whole genome shotgun (WGS) entry which is preliminary data.</text>
</comment>
<dbReference type="GO" id="GO:0006508">
    <property type="term" value="P:proteolysis"/>
    <property type="evidence" value="ECO:0007669"/>
    <property type="project" value="UniProtKB-KW"/>
</dbReference>
<evidence type="ECO:0000313" key="14">
    <source>
        <dbReference type="EMBL" id="HIR05771.1"/>
    </source>
</evidence>
<keyword evidence="9" id="KW-0482">Metalloprotease</keyword>
<evidence type="ECO:0000256" key="2">
    <source>
        <dbReference type="ARBA" id="ARBA00004141"/>
    </source>
</evidence>
<dbReference type="PANTHER" id="PTHR42837">
    <property type="entry name" value="REGULATOR OF SIGMA-E PROTEASE RSEP"/>
    <property type="match status" value="1"/>
</dbReference>
<keyword evidence="7" id="KW-0862">Zinc</keyword>
<feature type="region of interest" description="Disordered" evidence="11">
    <location>
        <begin position="75"/>
        <end position="96"/>
    </location>
</feature>
<gene>
    <name evidence="14" type="ORF">IAB28_07375</name>
</gene>
<evidence type="ECO:0000256" key="10">
    <source>
        <dbReference type="ARBA" id="ARBA00023136"/>
    </source>
</evidence>
<keyword evidence="4 14" id="KW-0645">Protease</keyword>
<sequence>MDLGFVAAILVLGGIILFHEFGHFLFARIFGVGVVEFSVGFGPRLLSHLSRRSGTRYSLKLIPLGGSCAMLGELGEDEEEPAERERRTSAGTYEEWTAAKAGDEPANAGLYEGLPAAEEAEVKGASFLDKSPFARFCIIAAGPVFNFILAYVLAVVILSWAGYDAPILAGVTENQPAQAAGLQAGDVIKKIGNRNIHFSRDIQLYNLVTDGEPVEVLYERYEEETGQWKTLSAVLSPVNVSGQYYFGFQLEGYRRPVESIPDLLVCGVYEVQFWIRSVLDSLWLMVTGQVGGDEIAGPVRIVTIIDDTVEQNLSYGFVTVLMNLFNLTVMFSANLGVMNLIPIPALDGGRLVFILLEMIFRRPVNQKVENALILTGMAVLMTIMVFVLFNDIRYLLP</sequence>
<feature type="transmembrane region" description="Helical" evidence="12">
    <location>
        <begin position="313"/>
        <end position="333"/>
    </location>
</feature>
<dbReference type="PANTHER" id="PTHR42837:SF2">
    <property type="entry name" value="MEMBRANE METALLOPROTEASE ARASP2, CHLOROPLASTIC-RELATED"/>
    <property type="match status" value="1"/>
</dbReference>
<name>A0A9D1A4V8_9FIRM</name>
<evidence type="ECO:0000313" key="15">
    <source>
        <dbReference type="Proteomes" id="UP000824250"/>
    </source>
</evidence>
<keyword evidence="5 12" id="KW-0812">Transmembrane</keyword>
<reference evidence="14" key="1">
    <citation type="submission" date="2020-10" db="EMBL/GenBank/DDBJ databases">
        <authorList>
            <person name="Gilroy R."/>
        </authorList>
    </citation>
    <scope>NUCLEOTIDE SEQUENCE</scope>
    <source>
        <strain evidence="14">CHK180-2868</strain>
    </source>
</reference>
<evidence type="ECO:0000256" key="5">
    <source>
        <dbReference type="ARBA" id="ARBA00022692"/>
    </source>
</evidence>
<accession>A0A9D1A4V8</accession>
<dbReference type="InterPro" id="IPR036034">
    <property type="entry name" value="PDZ_sf"/>
</dbReference>
<evidence type="ECO:0000256" key="8">
    <source>
        <dbReference type="ARBA" id="ARBA00022989"/>
    </source>
</evidence>
<evidence type="ECO:0000256" key="4">
    <source>
        <dbReference type="ARBA" id="ARBA00022670"/>
    </source>
</evidence>
<comment type="subcellular location">
    <subcellularLocation>
        <location evidence="2">Membrane</location>
        <topology evidence="2">Multi-pass membrane protein</topology>
    </subcellularLocation>
</comment>
<protein>
    <submittedName>
        <fullName evidence="14">Site-2 protease family protein</fullName>
    </submittedName>
</protein>
<evidence type="ECO:0000256" key="7">
    <source>
        <dbReference type="ARBA" id="ARBA00022833"/>
    </source>
</evidence>
<evidence type="ECO:0000256" key="1">
    <source>
        <dbReference type="ARBA" id="ARBA00001947"/>
    </source>
</evidence>
<dbReference type="EMBL" id="DVGC01000040">
    <property type="protein sequence ID" value="HIR05771.1"/>
    <property type="molecule type" value="Genomic_DNA"/>
</dbReference>
<keyword evidence="6" id="KW-0378">Hydrolase</keyword>
<keyword evidence="8 12" id="KW-1133">Transmembrane helix</keyword>
<comment type="similarity">
    <text evidence="3">Belongs to the peptidase M50B family.</text>
</comment>
<dbReference type="GO" id="GO:0016020">
    <property type="term" value="C:membrane"/>
    <property type="evidence" value="ECO:0007669"/>
    <property type="project" value="UniProtKB-SubCell"/>
</dbReference>
<evidence type="ECO:0000259" key="13">
    <source>
        <dbReference type="Pfam" id="PF02163"/>
    </source>
</evidence>
<dbReference type="GO" id="GO:0004222">
    <property type="term" value="F:metalloendopeptidase activity"/>
    <property type="evidence" value="ECO:0007669"/>
    <property type="project" value="InterPro"/>
</dbReference>
<proteinExistence type="inferred from homology"/>
<organism evidence="14 15">
    <name type="scientific">Candidatus Copromonas faecavium</name>
    <name type="common">nom. illeg.</name>
    <dbReference type="NCBI Taxonomy" id="2840740"/>
    <lineage>
        <taxon>Bacteria</taxon>
        <taxon>Bacillati</taxon>
        <taxon>Bacillota</taxon>
        <taxon>Clostridia</taxon>
        <taxon>Lachnospirales</taxon>
        <taxon>Lachnospiraceae</taxon>
        <taxon>Candidatus Copromonas (nom. illeg.)</taxon>
    </lineage>
</organism>
<dbReference type="Gene3D" id="2.30.42.10">
    <property type="match status" value="1"/>
</dbReference>
<dbReference type="CDD" id="cd06163">
    <property type="entry name" value="S2P-M50_PDZ_RseP-like"/>
    <property type="match status" value="1"/>
</dbReference>
<evidence type="ECO:0000256" key="11">
    <source>
        <dbReference type="SAM" id="MobiDB-lite"/>
    </source>
</evidence>
<feature type="transmembrane region" description="Helical" evidence="12">
    <location>
        <begin position="371"/>
        <end position="389"/>
    </location>
</feature>
<dbReference type="InterPro" id="IPR004387">
    <property type="entry name" value="Pept_M50_Zn"/>
</dbReference>
<feature type="domain" description="Peptidase M50" evidence="13">
    <location>
        <begin position="8"/>
        <end position="382"/>
    </location>
</feature>
<evidence type="ECO:0000256" key="12">
    <source>
        <dbReference type="SAM" id="Phobius"/>
    </source>
</evidence>